<proteinExistence type="predicted"/>
<evidence type="ECO:0000313" key="2">
    <source>
        <dbReference type="Proteomes" id="UP001054846"/>
    </source>
</evidence>
<protein>
    <submittedName>
        <fullName evidence="1">DUF4864 domain-containing protein</fullName>
    </submittedName>
</protein>
<dbReference type="Pfam" id="PF16156">
    <property type="entry name" value="DUF4864"/>
    <property type="match status" value="1"/>
</dbReference>
<dbReference type="InterPro" id="IPR032710">
    <property type="entry name" value="NTF2-like_dom_sf"/>
</dbReference>
<keyword evidence="2" id="KW-1185">Reference proteome</keyword>
<name>A0ABY3PSN3_9CYAN</name>
<evidence type="ECO:0000313" key="1">
    <source>
        <dbReference type="EMBL" id="UFP96705.1"/>
    </source>
</evidence>
<dbReference type="Proteomes" id="UP001054846">
    <property type="component" value="Chromosome"/>
</dbReference>
<dbReference type="InterPro" id="IPR032347">
    <property type="entry name" value="DUF4864"/>
</dbReference>
<organism evidence="1 2">
    <name type="scientific">Gloeobacter morelensis MG652769</name>
    <dbReference type="NCBI Taxonomy" id="2781736"/>
    <lineage>
        <taxon>Bacteria</taxon>
        <taxon>Bacillati</taxon>
        <taxon>Cyanobacteriota</taxon>
        <taxon>Cyanophyceae</taxon>
        <taxon>Gloeobacterales</taxon>
        <taxon>Gloeobacteraceae</taxon>
        <taxon>Gloeobacter</taxon>
        <taxon>Gloeobacter morelensis</taxon>
    </lineage>
</organism>
<sequence>MQATGVAAVLLLLIGIQGWAPPWAVAIPAASAEFAESKTALKKQLEAVIQSQLSAFRKGDYAKAYTFASRGIRQRIPAAVFAEMVRSAYPAIARSRSARFGPILDDGDQAVVHVVVEGAEQRATYAYLMIREGSAWKVNSVMEAEPRRPDGLVST</sequence>
<accession>A0ABY3PSN3</accession>
<reference evidence="1 2" key="1">
    <citation type="journal article" date="2021" name="Genome Biol. Evol.">
        <title>Complete Genome Sequencing of a Novel Gloeobacter Species from a Waterfall Cave in Mexico.</title>
        <authorList>
            <person name="Saw J.H."/>
            <person name="Cardona T."/>
            <person name="Montejano G."/>
        </authorList>
    </citation>
    <scope>NUCLEOTIDE SEQUENCE [LARGE SCALE GENOMIC DNA]</scope>
    <source>
        <strain evidence="1">MG652769</strain>
    </source>
</reference>
<gene>
    <name evidence="1" type="ORF">ISF26_11045</name>
</gene>
<dbReference type="EMBL" id="CP063845">
    <property type="protein sequence ID" value="UFP96705.1"/>
    <property type="molecule type" value="Genomic_DNA"/>
</dbReference>
<dbReference type="SUPFAM" id="SSF54427">
    <property type="entry name" value="NTF2-like"/>
    <property type="match status" value="1"/>
</dbReference>
<dbReference type="RefSeq" id="WP_230844020.1">
    <property type="nucleotide sequence ID" value="NZ_CP063845.1"/>
</dbReference>